<keyword evidence="3" id="KW-1185">Reference proteome</keyword>
<name>A0A1G8QPI1_9RHOB</name>
<sequence length="164" mass="18313">MRRRVLLLAALLAASVASVSSADAAFSGASERGSAVYRHLGFPVYEARLFTKGGAPLDWNRDFGLELRYLRNFTQYDLVESTMRELNRTGAPLPVRSQLETCFSDVRKGDRYLAVTDGPDRISFRLNGTRTCTLSHPQITNRFMGIFLGENSRSASFTRKLLGQ</sequence>
<feature type="signal peptide" evidence="1">
    <location>
        <begin position="1"/>
        <end position="24"/>
    </location>
</feature>
<dbReference type="STRING" id="571298.SAMN04488026_101164"/>
<evidence type="ECO:0008006" key="4">
    <source>
        <dbReference type="Google" id="ProtNLM"/>
    </source>
</evidence>
<evidence type="ECO:0000256" key="1">
    <source>
        <dbReference type="SAM" id="SignalP"/>
    </source>
</evidence>
<gene>
    <name evidence="2" type="ORF">SAMN04488026_101164</name>
</gene>
<protein>
    <recommendedName>
        <fullName evidence="4">Chalcone isomerase-like</fullName>
    </recommendedName>
</protein>
<feature type="chain" id="PRO_5011793009" description="Chalcone isomerase-like" evidence="1">
    <location>
        <begin position="25"/>
        <end position="164"/>
    </location>
</feature>
<evidence type="ECO:0000313" key="3">
    <source>
        <dbReference type="Proteomes" id="UP000199382"/>
    </source>
</evidence>
<reference evidence="2 3" key="1">
    <citation type="submission" date="2016-10" db="EMBL/GenBank/DDBJ databases">
        <authorList>
            <person name="de Groot N.N."/>
        </authorList>
    </citation>
    <scope>NUCLEOTIDE SEQUENCE [LARGE SCALE GENOMIC DNA]</scope>
    <source>
        <strain evidence="2 3">DSM 25294</strain>
    </source>
</reference>
<organism evidence="2 3">
    <name type="scientific">Aliiruegeria lutimaris</name>
    <dbReference type="NCBI Taxonomy" id="571298"/>
    <lineage>
        <taxon>Bacteria</taxon>
        <taxon>Pseudomonadati</taxon>
        <taxon>Pseudomonadota</taxon>
        <taxon>Alphaproteobacteria</taxon>
        <taxon>Rhodobacterales</taxon>
        <taxon>Roseobacteraceae</taxon>
        <taxon>Aliiruegeria</taxon>
    </lineage>
</organism>
<dbReference type="OrthoDB" id="8527419at2"/>
<proteinExistence type="predicted"/>
<evidence type="ECO:0000313" key="2">
    <source>
        <dbReference type="EMBL" id="SDJ06684.1"/>
    </source>
</evidence>
<accession>A0A1G8QPI1</accession>
<dbReference type="AlphaFoldDB" id="A0A1G8QPI1"/>
<dbReference type="EMBL" id="FNEK01000011">
    <property type="protein sequence ID" value="SDJ06684.1"/>
    <property type="molecule type" value="Genomic_DNA"/>
</dbReference>
<dbReference type="Proteomes" id="UP000199382">
    <property type="component" value="Unassembled WGS sequence"/>
</dbReference>
<dbReference type="RefSeq" id="WP_093152700.1">
    <property type="nucleotide sequence ID" value="NZ_FNEK01000011.1"/>
</dbReference>
<keyword evidence="1" id="KW-0732">Signal</keyword>